<sequence>MHFTTALTIVSAFVAQVVFGWHIAQGTAEGVYSVEVFDNGTEHHVRLRDLPNHAIPRAARSRYASRPPRHASVLDRGTDDTNEWCTRADQPCPWSVGCYLNEGPRFLDPRECDLANAGIDAQCGNGAIVTHNKDFYSIAGCSVAYVCHFWGEKGGDDGTCTADERKLTSKMITDKCGLYIPGSATQMRYYPGEKLQYNMTYGYEAYCTSWGHDFCGRGTG</sequence>
<dbReference type="EMBL" id="KV875093">
    <property type="protein sequence ID" value="OIW34374.1"/>
    <property type="molecule type" value="Genomic_DNA"/>
</dbReference>
<feature type="chain" id="PRO_5013221746" evidence="1">
    <location>
        <begin position="21"/>
        <end position="220"/>
    </location>
</feature>
<evidence type="ECO:0000256" key="1">
    <source>
        <dbReference type="SAM" id="SignalP"/>
    </source>
</evidence>
<proteinExistence type="predicted"/>
<name>A0A1J7J3K9_9PEZI</name>
<keyword evidence="3" id="KW-1185">Reference proteome</keyword>
<organism evidence="2 3">
    <name type="scientific">Coniochaeta ligniaria NRRL 30616</name>
    <dbReference type="NCBI Taxonomy" id="1408157"/>
    <lineage>
        <taxon>Eukaryota</taxon>
        <taxon>Fungi</taxon>
        <taxon>Dikarya</taxon>
        <taxon>Ascomycota</taxon>
        <taxon>Pezizomycotina</taxon>
        <taxon>Sordariomycetes</taxon>
        <taxon>Sordariomycetidae</taxon>
        <taxon>Coniochaetales</taxon>
        <taxon>Coniochaetaceae</taxon>
        <taxon>Coniochaeta</taxon>
    </lineage>
</organism>
<dbReference type="Proteomes" id="UP000182658">
    <property type="component" value="Unassembled WGS sequence"/>
</dbReference>
<feature type="signal peptide" evidence="1">
    <location>
        <begin position="1"/>
        <end position="20"/>
    </location>
</feature>
<dbReference type="InParanoid" id="A0A1J7J3K9"/>
<reference evidence="2 3" key="1">
    <citation type="submission" date="2016-10" db="EMBL/GenBank/DDBJ databases">
        <title>Draft genome sequence of Coniochaeta ligniaria NRRL30616, a lignocellulolytic fungus for bioabatement of inhibitors in plant biomass hydrolysates.</title>
        <authorList>
            <consortium name="DOE Joint Genome Institute"/>
            <person name="Jimenez D.J."/>
            <person name="Hector R.E."/>
            <person name="Riley R."/>
            <person name="Sun H."/>
            <person name="Grigoriev I.V."/>
            <person name="Van Elsas J.D."/>
            <person name="Nichols N.N."/>
        </authorList>
    </citation>
    <scope>NUCLEOTIDE SEQUENCE [LARGE SCALE GENOMIC DNA]</scope>
    <source>
        <strain evidence="2 3">NRRL 30616</strain>
    </source>
</reference>
<gene>
    <name evidence="2" type="ORF">CONLIGDRAFT_709714</name>
</gene>
<keyword evidence="1" id="KW-0732">Signal</keyword>
<protein>
    <submittedName>
        <fullName evidence="2">Uncharacterized protein</fullName>
    </submittedName>
</protein>
<dbReference type="AlphaFoldDB" id="A0A1J7J3K9"/>
<evidence type="ECO:0000313" key="2">
    <source>
        <dbReference type="EMBL" id="OIW34374.1"/>
    </source>
</evidence>
<accession>A0A1J7J3K9</accession>
<dbReference type="OrthoDB" id="5006988at2759"/>
<evidence type="ECO:0000313" key="3">
    <source>
        <dbReference type="Proteomes" id="UP000182658"/>
    </source>
</evidence>